<name>A0A4Q1BG45_TREME</name>
<evidence type="ECO:0000313" key="3">
    <source>
        <dbReference type="Proteomes" id="UP000289152"/>
    </source>
</evidence>
<keyword evidence="3" id="KW-1185">Reference proteome</keyword>
<feature type="region of interest" description="Disordered" evidence="1">
    <location>
        <begin position="110"/>
        <end position="154"/>
    </location>
</feature>
<reference evidence="2 3" key="1">
    <citation type="submission" date="2016-06" db="EMBL/GenBank/DDBJ databases">
        <title>Evolution of pathogenesis and genome organization in the Tremellales.</title>
        <authorList>
            <person name="Cuomo C."/>
            <person name="Litvintseva A."/>
            <person name="Heitman J."/>
            <person name="Chen Y."/>
            <person name="Sun S."/>
            <person name="Springer D."/>
            <person name="Dromer F."/>
            <person name="Young S."/>
            <person name="Zeng Q."/>
            <person name="Chapman S."/>
            <person name="Gujja S."/>
            <person name="Saif S."/>
            <person name="Birren B."/>
        </authorList>
    </citation>
    <scope>NUCLEOTIDE SEQUENCE [LARGE SCALE GENOMIC DNA]</scope>
    <source>
        <strain evidence="2 3">ATCC 28783</strain>
    </source>
</reference>
<sequence length="154" mass="17652">MSERTYNTWTVSATSSAEYSRETSTLTLKAAWSLSATGITNDYSKSQTTQELFEARKGLQQLRDLADQTAGSLLSNRLISDKDFEGTKHHWKQQVELDFILEFSQDDTSALQTNYEEDDESLVLLRQPTDQDETLDDGEIQTEIDYYNDDDEQE</sequence>
<organism evidence="2 3">
    <name type="scientific">Tremella mesenterica</name>
    <name type="common">Jelly fungus</name>
    <dbReference type="NCBI Taxonomy" id="5217"/>
    <lineage>
        <taxon>Eukaryota</taxon>
        <taxon>Fungi</taxon>
        <taxon>Dikarya</taxon>
        <taxon>Basidiomycota</taxon>
        <taxon>Agaricomycotina</taxon>
        <taxon>Tremellomycetes</taxon>
        <taxon>Tremellales</taxon>
        <taxon>Tremellaceae</taxon>
        <taxon>Tremella</taxon>
    </lineage>
</organism>
<dbReference type="AlphaFoldDB" id="A0A4Q1BG45"/>
<comment type="caution">
    <text evidence="2">The sequence shown here is derived from an EMBL/GenBank/DDBJ whole genome shotgun (WGS) entry which is preliminary data.</text>
</comment>
<evidence type="ECO:0000256" key="1">
    <source>
        <dbReference type="SAM" id="MobiDB-lite"/>
    </source>
</evidence>
<proteinExistence type="predicted"/>
<protein>
    <submittedName>
        <fullName evidence="2">Uncharacterized protein</fullName>
    </submittedName>
</protein>
<gene>
    <name evidence="2" type="ORF">M231_06612</name>
</gene>
<accession>A0A4Q1BG45</accession>
<evidence type="ECO:0000313" key="2">
    <source>
        <dbReference type="EMBL" id="RXK36121.1"/>
    </source>
</evidence>
<dbReference type="InParanoid" id="A0A4Q1BG45"/>
<dbReference type="Proteomes" id="UP000289152">
    <property type="component" value="Unassembled WGS sequence"/>
</dbReference>
<feature type="compositionally biased region" description="Acidic residues" evidence="1">
    <location>
        <begin position="130"/>
        <end position="154"/>
    </location>
</feature>
<dbReference type="EMBL" id="SDIL01000108">
    <property type="protein sequence ID" value="RXK36121.1"/>
    <property type="molecule type" value="Genomic_DNA"/>
</dbReference>